<dbReference type="Proteomes" id="UP000271098">
    <property type="component" value="Unassembled WGS sequence"/>
</dbReference>
<gene>
    <name evidence="1" type="ORF">GPUH_LOCUS9715</name>
</gene>
<protein>
    <submittedName>
        <fullName evidence="3">Phospholipid scramblase</fullName>
    </submittedName>
</protein>
<dbReference type="GO" id="GO:0005615">
    <property type="term" value="C:extracellular space"/>
    <property type="evidence" value="ECO:0007669"/>
    <property type="project" value="TreeGrafter"/>
</dbReference>
<dbReference type="EMBL" id="UYRT01033210">
    <property type="protein sequence ID" value="VDK76411.1"/>
    <property type="molecule type" value="Genomic_DNA"/>
</dbReference>
<keyword evidence="2" id="KW-1185">Reference proteome</keyword>
<dbReference type="PANTHER" id="PTHR46130">
    <property type="entry name" value="LAMGL DOMAIN-CONTAINING PROTEIN"/>
    <property type="match status" value="1"/>
</dbReference>
<dbReference type="GO" id="GO:0004222">
    <property type="term" value="F:metalloendopeptidase activity"/>
    <property type="evidence" value="ECO:0007669"/>
    <property type="project" value="TreeGrafter"/>
</dbReference>
<evidence type="ECO:0000313" key="2">
    <source>
        <dbReference type="Proteomes" id="UP000271098"/>
    </source>
</evidence>
<reference evidence="3" key="1">
    <citation type="submission" date="2016-06" db="UniProtKB">
        <authorList>
            <consortium name="WormBaseParasite"/>
        </authorList>
    </citation>
    <scope>IDENTIFICATION</scope>
</reference>
<evidence type="ECO:0000313" key="3">
    <source>
        <dbReference type="WBParaSite" id="GPUH_0000973301-mRNA-1"/>
    </source>
</evidence>
<dbReference type="GO" id="GO:0007166">
    <property type="term" value="P:cell surface receptor signaling pathway"/>
    <property type="evidence" value="ECO:0007669"/>
    <property type="project" value="TreeGrafter"/>
</dbReference>
<dbReference type="InterPro" id="IPR043543">
    <property type="entry name" value="PAPPA/PAPPA2"/>
</dbReference>
<dbReference type="GO" id="GO:0006508">
    <property type="term" value="P:proteolysis"/>
    <property type="evidence" value="ECO:0007669"/>
    <property type="project" value="TreeGrafter"/>
</dbReference>
<dbReference type="PANTHER" id="PTHR46130:SF3">
    <property type="entry name" value="CHROMOSOME UNDETERMINED SCAFFOLD_33, WHOLE GENOME SHOTGUN SEQUENCE"/>
    <property type="match status" value="1"/>
</dbReference>
<organism evidence="3">
    <name type="scientific">Gongylonema pulchrum</name>
    <dbReference type="NCBI Taxonomy" id="637853"/>
    <lineage>
        <taxon>Eukaryota</taxon>
        <taxon>Metazoa</taxon>
        <taxon>Ecdysozoa</taxon>
        <taxon>Nematoda</taxon>
        <taxon>Chromadorea</taxon>
        <taxon>Rhabditida</taxon>
        <taxon>Spirurina</taxon>
        <taxon>Spiruromorpha</taxon>
        <taxon>Spiruroidea</taxon>
        <taxon>Gongylonematidae</taxon>
        <taxon>Gongylonema</taxon>
    </lineage>
</organism>
<accession>A0A183DLY1</accession>
<reference evidence="1 2" key="2">
    <citation type="submission" date="2018-11" db="EMBL/GenBank/DDBJ databases">
        <authorList>
            <consortium name="Pathogen Informatics"/>
        </authorList>
    </citation>
    <scope>NUCLEOTIDE SEQUENCE [LARGE SCALE GENOMIC DNA]</scope>
</reference>
<dbReference type="OrthoDB" id="5822371at2759"/>
<name>A0A183DLY1_9BILA</name>
<sequence length="66" mass="7603">MEEIRKEDEPLNIEIPRCGQTVCDNPAVAGNYLHQWDMHALKTLRYRVVVISDDDGRCGIQFTVQN</sequence>
<evidence type="ECO:0000313" key="1">
    <source>
        <dbReference type="EMBL" id="VDK76411.1"/>
    </source>
</evidence>
<proteinExistence type="predicted"/>
<dbReference type="WBParaSite" id="GPUH_0000973301-mRNA-1">
    <property type="protein sequence ID" value="GPUH_0000973301-mRNA-1"/>
    <property type="gene ID" value="GPUH_0000973301"/>
</dbReference>
<dbReference type="AlphaFoldDB" id="A0A183DLY1"/>